<feature type="compositionally biased region" description="Polar residues" evidence="10">
    <location>
        <begin position="570"/>
        <end position="579"/>
    </location>
</feature>
<dbReference type="PANTHER" id="PTHR24351">
    <property type="entry name" value="RIBOSOMAL PROTEIN S6 KINASE"/>
    <property type="match status" value="1"/>
</dbReference>
<keyword evidence="5" id="KW-0547">Nucleotide-binding</keyword>
<dbReference type="Gene3D" id="1.10.510.10">
    <property type="entry name" value="Transferase(Phosphotransferase) domain 1"/>
    <property type="match status" value="1"/>
</dbReference>
<comment type="catalytic activity">
    <reaction evidence="9">
        <text>L-seryl-[protein] + ATP = O-phospho-L-seryl-[protein] + ADP + H(+)</text>
        <dbReference type="Rhea" id="RHEA:17989"/>
        <dbReference type="Rhea" id="RHEA-COMP:9863"/>
        <dbReference type="Rhea" id="RHEA-COMP:11604"/>
        <dbReference type="ChEBI" id="CHEBI:15378"/>
        <dbReference type="ChEBI" id="CHEBI:29999"/>
        <dbReference type="ChEBI" id="CHEBI:30616"/>
        <dbReference type="ChEBI" id="CHEBI:83421"/>
        <dbReference type="ChEBI" id="CHEBI:456216"/>
        <dbReference type="EC" id="2.7.11.1"/>
    </reaction>
</comment>
<keyword evidence="3" id="KW-0597">Phosphoprotein</keyword>
<dbReference type="PROSITE" id="PS00108">
    <property type="entry name" value="PROTEIN_KINASE_ST"/>
    <property type="match status" value="1"/>
</dbReference>
<dbReference type="Pfam" id="PF00069">
    <property type="entry name" value="Pkinase"/>
    <property type="match status" value="1"/>
</dbReference>
<keyword evidence="7" id="KW-0067">ATP-binding</keyword>
<evidence type="ECO:0000256" key="10">
    <source>
        <dbReference type="SAM" id="MobiDB-lite"/>
    </source>
</evidence>
<evidence type="ECO:0000256" key="3">
    <source>
        <dbReference type="ARBA" id="ARBA00022553"/>
    </source>
</evidence>
<evidence type="ECO:0000313" key="12">
    <source>
        <dbReference type="EMBL" id="KAK7681799.1"/>
    </source>
</evidence>
<evidence type="ECO:0000256" key="9">
    <source>
        <dbReference type="ARBA" id="ARBA00048679"/>
    </source>
</evidence>
<sequence length="826" mass="90467">MGSASIKNCDTVVAEWLAMQRLAHVDGVVDILGSWHDTNNFYIAMPLYTGGTLQSRLAQVGGRFSLDDARFYTAELISGLESIHAHGIIHRDLKFANVLIGPDGHLKIADFGLSRCFERHASEFERSVIPELGATDDMDDDIFEVTNKGCGTPEYMAPEVFRRKLYSYVVDIWSLGVMVFKMIVGRSPWAGAKDDADFVRRIVEGAFNIEECEKDIYAIDEDTVLFIGEVLAKDPQTRPSAAELKGHSFFRKFDWIAYENNNLETPWTPSVSEIVVSPTSRQGVDLNVGAHVSPTEDLIPYFGHVSPKLTDFPVAIPALASSSPIASQIYPCPSQPLIGCSLPSSATDIRQTTSLPYAAHSAYVENEFECNLQPVLTCWTTPQTSTSSSAFSLRPGALNTPAEPTDFSLKSASTSFTGPWAILQESVSSSEFVLRPGPLNLAVNPIDSRIVNSASMSLARLWGNRIEPTDDTTSLYQDSFETVDLASKESYSLPFIASNSSNLRISSCDQAYDAVYSPDAFQMDLPEPADVPTSVPQLSFNAMYLVLTEESDPLPLTPSRPSDLQGLEFESSQQPALSSHRQRLDHKSPSASSPSPFTEPIRPRFEEPDSSFFLPYMRSETNASRLSSSASLRFTANALSLSSSSSDQPAIPVEVLFSSTMTSLSDDSVQSPVLISQPPDGTIARPDVANITTCAYEEESWDSISIWKDTTVSLGQDSILAGLVIPLPTSPPLRYTPDFAVDNGSSSVYDYSWTSSVSSQSTSSSVSSLAHWIPFYTEEVHDVDCSPAQSPSSSKRTPPSPVIRSQVKVVKRLRNRFRSLFSFFIP</sequence>
<dbReference type="GO" id="GO:0007010">
    <property type="term" value="P:cytoskeleton organization"/>
    <property type="evidence" value="ECO:0007669"/>
    <property type="project" value="UniProtKB-ARBA"/>
</dbReference>
<dbReference type="Gene3D" id="3.30.200.20">
    <property type="entry name" value="Phosphorylase Kinase, domain 1"/>
    <property type="match status" value="1"/>
</dbReference>
<keyword evidence="13" id="KW-1185">Reference proteome</keyword>
<evidence type="ECO:0000256" key="7">
    <source>
        <dbReference type="ARBA" id="ARBA00022840"/>
    </source>
</evidence>
<gene>
    <name evidence="12" type="ORF">QCA50_015146</name>
</gene>
<feature type="domain" description="Protein kinase" evidence="11">
    <location>
        <begin position="1"/>
        <end position="250"/>
    </location>
</feature>
<dbReference type="InterPro" id="IPR011009">
    <property type="entry name" value="Kinase-like_dom_sf"/>
</dbReference>
<dbReference type="FunFam" id="1.10.510.10:FF:000024">
    <property type="entry name" value="Probable serine/threonine-protein kinase cot-1"/>
    <property type="match status" value="1"/>
</dbReference>
<dbReference type="InterPro" id="IPR000719">
    <property type="entry name" value="Prot_kinase_dom"/>
</dbReference>
<evidence type="ECO:0000256" key="6">
    <source>
        <dbReference type="ARBA" id="ARBA00022777"/>
    </source>
</evidence>
<evidence type="ECO:0000259" key="11">
    <source>
        <dbReference type="PROSITE" id="PS50011"/>
    </source>
</evidence>
<dbReference type="PROSITE" id="PS50011">
    <property type="entry name" value="PROTEIN_KINASE_DOM"/>
    <property type="match status" value="1"/>
</dbReference>
<reference evidence="12 13" key="1">
    <citation type="submission" date="2022-09" db="EMBL/GenBank/DDBJ databases">
        <authorList>
            <person name="Palmer J.M."/>
        </authorList>
    </citation>
    <scope>NUCLEOTIDE SEQUENCE [LARGE SCALE GENOMIC DNA]</scope>
    <source>
        <strain evidence="12 13">DSM 7382</strain>
    </source>
</reference>
<dbReference type="GO" id="GO:0004674">
    <property type="term" value="F:protein serine/threonine kinase activity"/>
    <property type="evidence" value="ECO:0007669"/>
    <property type="project" value="UniProtKB-KW"/>
</dbReference>
<comment type="caution">
    <text evidence="12">The sequence shown here is derived from an EMBL/GenBank/DDBJ whole genome shotgun (WGS) entry which is preliminary data.</text>
</comment>
<dbReference type="Proteomes" id="UP001385951">
    <property type="component" value="Unassembled WGS sequence"/>
</dbReference>
<evidence type="ECO:0000256" key="5">
    <source>
        <dbReference type="ARBA" id="ARBA00022741"/>
    </source>
</evidence>
<dbReference type="AlphaFoldDB" id="A0AAW0FRW6"/>
<dbReference type="EC" id="2.7.11.1" evidence="1"/>
<evidence type="ECO:0000313" key="13">
    <source>
        <dbReference type="Proteomes" id="UP001385951"/>
    </source>
</evidence>
<evidence type="ECO:0000256" key="8">
    <source>
        <dbReference type="ARBA" id="ARBA00047899"/>
    </source>
</evidence>
<feature type="region of interest" description="Disordered" evidence="10">
    <location>
        <begin position="553"/>
        <end position="604"/>
    </location>
</feature>
<evidence type="ECO:0000256" key="4">
    <source>
        <dbReference type="ARBA" id="ARBA00022679"/>
    </source>
</evidence>
<dbReference type="SMART" id="SM00220">
    <property type="entry name" value="S_TKc"/>
    <property type="match status" value="1"/>
</dbReference>
<dbReference type="EMBL" id="JASBNA010000039">
    <property type="protein sequence ID" value="KAK7681799.1"/>
    <property type="molecule type" value="Genomic_DNA"/>
</dbReference>
<evidence type="ECO:0000256" key="2">
    <source>
        <dbReference type="ARBA" id="ARBA00022527"/>
    </source>
</evidence>
<name>A0AAW0FRW6_9APHY</name>
<evidence type="ECO:0000256" key="1">
    <source>
        <dbReference type="ARBA" id="ARBA00012513"/>
    </source>
</evidence>
<dbReference type="InterPro" id="IPR008271">
    <property type="entry name" value="Ser/Thr_kinase_AS"/>
</dbReference>
<keyword evidence="2" id="KW-0723">Serine/threonine-protein kinase</keyword>
<protein>
    <recommendedName>
        <fullName evidence="1">non-specific serine/threonine protein kinase</fullName>
        <ecNumber evidence="1">2.7.11.1</ecNumber>
    </recommendedName>
</protein>
<dbReference type="SUPFAM" id="SSF56112">
    <property type="entry name" value="Protein kinase-like (PK-like)"/>
    <property type="match status" value="1"/>
</dbReference>
<dbReference type="GO" id="GO:0005524">
    <property type="term" value="F:ATP binding"/>
    <property type="evidence" value="ECO:0007669"/>
    <property type="project" value="UniProtKB-KW"/>
</dbReference>
<organism evidence="12 13">
    <name type="scientific">Cerrena zonata</name>
    <dbReference type="NCBI Taxonomy" id="2478898"/>
    <lineage>
        <taxon>Eukaryota</taxon>
        <taxon>Fungi</taxon>
        <taxon>Dikarya</taxon>
        <taxon>Basidiomycota</taxon>
        <taxon>Agaricomycotina</taxon>
        <taxon>Agaricomycetes</taxon>
        <taxon>Polyporales</taxon>
        <taxon>Cerrenaceae</taxon>
        <taxon>Cerrena</taxon>
    </lineage>
</organism>
<keyword evidence="6" id="KW-0418">Kinase</keyword>
<proteinExistence type="predicted"/>
<comment type="catalytic activity">
    <reaction evidence="8">
        <text>L-threonyl-[protein] + ATP = O-phospho-L-threonyl-[protein] + ADP + H(+)</text>
        <dbReference type="Rhea" id="RHEA:46608"/>
        <dbReference type="Rhea" id="RHEA-COMP:11060"/>
        <dbReference type="Rhea" id="RHEA-COMP:11605"/>
        <dbReference type="ChEBI" id="CHEBI:15378"/>
        <dbReference type="ChEBI" id="CHEBI:30013"/>
        <dbReference type="ChEBI" id="CHEBI:30616"/>
        <dbReference type="ChEBI" id="CHEBI:61977"/>
        <dbReference type="ChEBI" id="CHEBI:456216"/>
        <dbReference type="EC" id="2.7.11.1"/>
    </reaction>
</comment>
<keyword evidence="4" id="KW-0808">Transferase</keyword>
<accession>A0AAW0FRW6</accession>